<comment type="cofactor">
    <cofactor evidence="1">
        <name>Zn(2+)</name>
        <dbReference type="ChEBI" id="CHEBI:29105"/>
    </cofactor>
</comment>
<sequence length="285" mass="31864">MKKSLILILLALMAISGKASAQKAPDFQIYALRIGAMAYKTPVAMWSQDPASKDSVSGVFSFWLLKGSNGEKYLVDAGFRNGLKEAAELSVSYIIRPDSALLQLGIRPEEITDIIITHPHWDHINGVTFFPRAKVWIQQKDYHYFANDAWQSKDSSHSGFTREDVQALQQLTTSNRLAFIDGDNKTILPGITVFTGARHTYESQYVRIGSGKDAVIIASDNIWIYNSLEKNLPAPTYGTFDQAGQVAAIKRMKTMVADPRFILPGHDGAMYDRFEKISENTIRIK</sequence>
<proteinExistence type="inferred from homology"/>
<dbReference type="GO" id="GO:0016787">
    <property type="term" value="F:hydrolase activity"/>
    <property type="evidence" value="ECO:0007669"/>
    <property type="project" value="UniProtKB-KW"/>
</dbReference>
<evidence type="ECO:0000256" key="2">
    <source>
        <dbReference type="ARBA" id="ARBA00007749"/>
    </source>
</evidence>
<evidence type="ECO:0000256" key="4">
    <source>
        <dbReference type="ARBA" id="ARBA00022801"/>
    </source>
</evidence>
<evidence type="ECO:0000256" key="1">
    <source>
        <dbReference type="ARBA" id="ARBA00001947"/>
    </source>
</evidence>
<dbReference type="OrthoDB" id="9802897at2"/>
<name>A0A3S1DL13_9BACT</name>
<dbReference type="PANTHER" id="PTHR42978:SF2">
    <property type="entry name" value="102 KBASES UNSTABLE REGION: FROM 1 TO 119443"/>
    <property type="match status" value="1"/>
</dbReference>
<evidence type="ECO:0000313" key="6">
    <source>
        <dbReference type="EMBL" id="NSL86316.1"/>
    </source>
</evidence>
<dbReference type="InterPro" id="IPR051013">
    <property type="entry name" value="MBL_superfamily_lactonases"/>
</dbReference>
<keyword evidence="5" id="KW-0862">Zinc</keyword>
<organism evidence="6 7">
    <name type="scientific">Chitinophaga solisilvae</name>
    <dbReference type="NCBI Taxonomy" id="1233460"/>
    <lineage>
        <taxon>Bacteria</taxon>
        <taxon>Pseudomonadati</taxon>
        <taxon>Bacteroidota</taxon>
        <taxon>Chitinophagia</taxon>
        <taxon>Chitinophagales</taxon>
        <taxon>Chitinophagaceae</taxon>
        <taxon>Chitinophaga</taxon>
    </lineage>
</organism>
<dbReference type="PANTHER" id="PTHR42978">
    <property type="entry name" value="QUORUM-QUENCHING LACTONASE YTNP-RELATED-RELATED"/>
    <property type="match status" value="1"/>
</dbReference>
<gene>
    <name evidence="6" type="ORF">ECE50_005725</name>
</gene>
<dbReference type="SMART" id="SM00849">
    <property type="entry name" value="Lactamase_B"/>
    <property type="match status" value="1"/>
</dbReference>
<dbReference type="GO" id="GO:0046872">
    <property type="term" value="F:metal ion binding"/>
    <property type="evidence" value="ECO:0007669"/>
    <property type="project" value="UniProtKB-KW"/>
</dbReference>
<evidence type="ECO:0000256" key="5">
    <source>
        <dbReference type="ARBA" id="ARBA00022833"/>
    </source>
</evidence>
<reference evidence="6" key="1">
    <citation type="submission" date="2020-05" db="EMBL/GenBank/DDBJ databases">
        <title>Chitinophaga laudate sp. nov., isolated from a tropical peat swamp.</title>
        <authorList>
            <person name="Goh C.B.S."/>
            <person name="Lee M.S."/>
            <person name="Parimannan S."/>
            <person name="Pasbakhsh P."/>
            <person name="Yule C.M."/>
            <person name="Rajandas H."/>
            <person name="Loke S."/>
            <person name="Croft L."/>
            <person name="Tan J.B.L."/>
        </authorList>
    </citation>
    <scope>NUCLEOTIDE SEQUENCE</scope>
    <source>
        <strain evidence="6">Mgbs1</strain>
    </source>
</reference>
<dbReference type="Pfam" id="PF00753">
    <property type="entry name" value="Lactamase_B"/>
    <property type="match status" value="1"/>
</dbReference>
<dbReference type="Gene3D" id="3.60.15.10">
    <property type="entry name" value="Ribonuclease Z/Hydroxyacylglutathione hydrolase-like"/>
    <property type="match status" value="1"/>
</dbReference>
<comment type="similarity">
    <text evidence="2">Belongs to the metallo-beta-lactamase superfamily.</text>
</comment>
<evidence type="ECO:0000313" key="7">
    <source>
        <dbReference type="Proteomes" id="UP000281028"/>
    </source>
</evidence>
<evidence type="ECO:0000256" key="3">
    <source>
        <dbReference type="ARBA" id="ARBA00022723"/>
    </source>
</evidence>
<dbReference type="CDD" id="cd07729">
    <property type="entry name" value="AHL_lactonase_MBL-fold"/>
    <property type="match status" value="1"/>
</dbReference>
<keyword evidence="4" id="KW-0378">Hydrolase</keyword>
<keyword evidence="3" id="KW-0479">Metal-binding</keyword>
<dbReference type="InterPro" id="IPR036866">
    <property type="entry name" value="RibonucZ/Hydroxyglut_hydro"/>
</dbReference>
<dbReference type="Proteomes" id="UP000281028">
    <property type="component" value="Unassembled WGS sequence"/>
</dbReference>
<dbReference type="SUPFAM" id="SSF56281">
    <property type="entry name" value="Metallo-hydrolase/oxidoreductase"/>
    <property type="match status" value="1"/>
</dbReference>
<dbReference type="InterPro" id="IPR001279">
    <property type="entry name" value="Metallo-B-lactamas"/>
</dbReference>
<accession>A0A3S1DL13</accession>
<dbReference type="AlphaFoldDB" id="A0A3S1DL13"/>
<dbReference type="EMBL" id="RIAR02000001">
    <property type="protein sequence ID" value="NSL86316.1"/>
    <property type="molecule type" value="Genomic_DNA"/>
</dbReference>
<comment type="caution">
    <text evidence="6">The sequence shown here is derived from an EMBL/GenBank/DDBJ whole genome shotgun (WGS) entry which is preliminary data.</text>
</comment>
<protein>
    <submittedName>
        <fullName evidence="6">N-acyl homoserine lactonase family protein</fullName>
    </submittedName>
</protein>
<keyword evidence="7" id="KW-1185">Reference proteome</keyword>